<sequence>MYLVPIAWLYVALMMALAEATNSNGTVLGAVITFVFYGLLPVGLVLYLMGTPGRKRAIKAREQAERAAAGAAAQAQASGVAPDADRQPTADPVAPVRKEP</sequence>
<proteinExistence type="predicted"/>
<feature type="transmembrane region" description="Helical" evidence="2">
    <location>
        <begin position="28"/>
        <end position="49"/>
    </location>
</feature>
<keyword evidence="2" id="KW-1133">Transmembrane helix</keyword>
<evidence type="ECO:0000256" key="2">
    <source>
        <dbReference type="SAM" id="Phobius"/>
    </source>
</evidence>
<keyword evidence="2" id="KW-0472">Membrane</keyword>
<dbReference type="OrthoDB" id="8565731at2"/>
<keyword evidence="4" id="KW-1185">Reference proteome</keyword>
<comment type="caution">
    <text evidence="3">The sequence shown here is derived from an EMBL/GenBank/DDBJ whole genome shotgun (WGS) entry which is preliminary data.</text>
</comment>
<dbReference type="Proteomes" id="UP000190750">
    <property type="component" value="Unassembled WGS sequence"/>
</dbReference>
<gene>
    <name evidence="3" type="ORF">RF819_02420</name>
</gene>
<organism evidence="3 4">
    <name type="scientific">Rhodoferax fermentans</name>
    <dbReference type="NCBI Taxonomy" id="28066"/>
    <lineage>
        <taxon>Bacteria</taxon>
        <taxon>Pseudomonadati</taxon>
        <taxon>Pseudomonadota</taxon>
        <taxon>Betaproteobacteria</taxon>
        <taxon>Burkholderiales</taxon>
        <taxon>Comamonadaceae</taxon>
        <taxon>Rhodoferax</taxon>
    </lineage>
</organism>
<evidence type="ECO:0000256" key="1">
    <source>
        <dbReference type="SAM" id="MobiDB-lite"/>
    </source>
</evidence>
<keyword evidence="2" id="KW-0812">Transmembrane</keyword>
<evidence type="ECO:0000313" key="4">
    <source>
        <dbReference type="Proteomes" id="UP000190750"/>
    </source>
</evidence>
<protein>
    <submittedName>
        <fullName evidence="3">Uncharacterized protein</fullName>
    </submittedName>
</protein>
<dbReference type="AlphaFoldDB" id="A0A1T1ANK9"/>
<evidence type="ECO:0000313" key="3">
    <source>
        <dbReference type="EMBL" id="OOV05712.1"/>
    </source>
</evidence>
<feature type="region of interest" description="Disordered" evidence="1">
    <location>
        <begin position="70"/>
        <end position="100"/>
    </location>
</feature>
<name>A0A1T1ANK9_RHOFE</name>
<accession>A0A1T1ANK9</accession>
<dbReference type="STRING" id="28066.RF819_02420"/>
<reference evidence="3 4" key="1">
    <citation type="submission" date="2017-01" db="EMBL/GenBank/DDBJ databases">
        <title>Genome sequencing of Rhodoferax fermentans JCM 7819.</title>
        <authorList>
            <person name="Kim Y.J."/>
            <person name="Farh M.E.-A."/>
            <person name="Yang D.-C."/>
        </authorList>
    </citation>
    <scope>NUCLEOTIDE SEQUENCE [LARGE SCALE GENOMIC DNA]</scope>
    <source>
        <strain evidence="3 4">JCM 7819</strain>
    </source>
</reference>
<dbReference type="RefSeq" id="WP_078363494.1">
    <property type="nucleotide sequence ID" value="NZ_MTJN01000002.1"/>
</dbReference>
<dbReference type="EMBL" id="MTJN01000002">
    <property type="protein sequence ID" value="OOV05712.1"/>
    <property type="molecule type" value="Genomic_DNA"/>
</dbReference>